<feature type="transmembrane region" description="Helical" evidence="4">
    <location>
        <begin position="353"/>
        <end position="379"/>
    </location>
</feature>
<evidence type="ECO:0000256" key="1">
    <source>
        <dbReference type="ARBA" id="ARBA00006739"/>
    </source>
</evidence>
<feature type="transmembrane region" description="Helical" evidence="4">
    <location>
        <begin position="12"/>
        <end position="34"/>
    </location>
</feature>
<dbReference type="GO" id="GO:0016757">
    <property type="term" value="F:glycosyltransferase activity"/>
    <property type="evidence" value="ECO:0007669"/>
    <property type="project" value="UniProtKB-KW"/>
</dbReference>
<dbReference type="EMBL" id="JAHLFO010000132">
    <property type="protein sequence ID" value="MBU3814744.1"/>
    <property type="molecule type" value="Genomic_DNA"/>
</dbReference>
<dbReference type="AlphaFoldDB" id="A0A9E2KI85"/>
<dbReference type="SUPFAM" id="SSF53448">
    <property type="entry name" value="Nucleotide-diphospho-sugar transferases"/>
    <property type="match status" value="1"/>
</dbReference>
<feature type="transmembrane region" description="Helical" evidence="4">
    <location>
        <begin position="328"/>
        <end position="347"/>
    </location>
</feature>
<dbReference type="Gene3D" id="3.90.550.10">
    <property type="entry name" value="Spore Coat Polysaccharide Biosynthesis Protein SpsA, Chain A"/>
    <property type="match status" value="1"/>
</dbReference>
<dbReference type="PANTHER" id="PTHR43630">
    <property type="entry name" value="POLY-BETA-1,6-N-ACETYL-D-GLUCOSAMINE SYNTHASE"/>
    <property type="match status" value="1"/>
</dbReference>
<evidence type="ECO:0000259" key="5">
    <source>
        <dbReference type="Pfam" id="PF00535"/>
    </source>
</evidence>
<evidence type="ECO:0000313" key="7">
    <source>
        <dbReference type="Proteomes" id="UP000824236"/>
    </source>
</evidence>
<keyword evidence="3 6" id="KW-0808">Transferase</keyword>
<evidence type="ECO:0000313" key="6">
    <source>
        <dbReference type="EMBL" id="MBU3814744.1"/>
    </source>
</evidence>
<dbReference type="InterPro" id="IPR029044">
    <property type="entry name" value="Nucleotide-diphossugar_trans"/>
</dbReference>
<comment type="caution">
    <text evidence="6">The sequence shown here is derived from an EMBL/GenBank/DDBJ whole genome shotgun (WGS) entry which is preliminary data.</text>
</comment>
<dbReference type="Proteomes" id="UP000824236">
    <property type="component" value="Unassembled WGS sequence"/>
</dbReference>
<sequence length="439" mass="50942">MMNYIFDTLDTFVTYLEGLSISSILNTYWFLFFIEFPRYYLAEILVTLYRCATWKSIVRADEQATVSLRKDNPLVSILVPGKNEGEHIYALLKSLQEQTYKNFEIIIVDDGSDDTTPQIYTDLERRGLISRYLRLNVRGGKASAANFGAYYARGKYVVHLDADSSLDRDAIEKILLPFYLDPNIKAVGGCVKVRNDKDTICTSLQALEYLKTIMVGRTVTSTLGIYHIISGAFGAFDTKVLRQIGYWDIGPGLDGDITQKIRKAGWKVHFAGNAVCMTSVPTSWVNLFKQRLRWSKSLVRFRLRKHRDILLPNRNFSTLNFLSNLESIVYDSVLNYVWLIYIINLVLTQNNHFFEVVFLGFFIRYCFSLIAFGIVMIVTERRREELYLFAYLPLVSLYNGYYLRLARLWAHTSELFFFTSYRDPWNPRKSSVWAQLERA</sequence>
<dbReference type="EC" id="2.4.-.-" evidence="6"/>
<evidence type="ECO:0000256" key="2">
    <source>
        <dbReference type="ARBA" id="ARBA00022676"/>
    </source>
</evidence>
<keyword evidence="2 6" id="KW-0328">Glycosyltransferase</keyword>
<reference evidence="6" key="2">
    <citation type="submission" date="2021-04" db="EMBL/GenBank/DDBJ databases">
        <authorList>
            <person name="Gilroy R."/>
        </authorList>
    </citation>
    <scope>NUCLEOTIDE SEQUENCE</scope>
    <source>
        <strain evidence="6">B3-3758</strain>
    </source>
</reference>
<feature type="domain" description="Glycosyltransferase 2-like" evidence="5">
    <location>
        <begin position="76"/>
        <end position="243"/>
    </location>
</feature>
<accession>A0A9E2KI85</accession>
<reference evidence="6" key="1">
    <citation type="journal article" date="2021" name="PeerJ">
        <title>Extensive microbial diversity within the chicken gut microbiome revealed by metagenomics and culture.</title>
        <authorList>
            <person name="Gilroy R."/>
            <person name="Ravi A."/>
            <person name="Getino M."/>
            <person name="Pursley I."/>
            <person name="Horton D.L."/>
            <person name="Alikhan N.F."/>
            <person name="Baker D."/>
            <person name="Gharbi K."/>
            <person name="Hall N."/>
            <person name="Watson M."/>
            <person name="Adriaenssens E.M."/>
            <person name="Foster-Nyarko E."/>
            <person name="Jarju S."/>
            <person name="Secka A."/>
            <person name="Antonio M."/>
            <person name="Oren A."/>
            <person name="Chaudhuri R.R."/>
            <person name="La Ragione R."/>
            <person name="Hildebrand F."/>
            <person name="Pallen M.J."/>
        </authorList>
    </citation>
    <scope>NUCLEOTIDE SEQUENCE</scope>
    <source>
        <strain evidence="6">B3-3758</strain>
    </source>
</reference>
<protein>
    <submittedName>
        <fullName evidence="6">Glycosyltransferase</fullName>
        <ecNumber evidence="6">2.4.-.-</ecNumber>
    </submittedName>
</protein>
<dbReference type="PANTHER" id="PTHR43630:SF1">
    <property type="entry name" value="POLY-BETA-1,6-N-ACETYL-D-GLUCOSAMINE SYNTHASE"/>
    <property type="match status" value="1"/>
</dbReference>
<dbReference type="Pfam" id="PF00535">
    <property type="entry name" value="Glycos_transf_2"/>
    <property type="match status" value="1"/>
</dbReference>
<keyword evidence="4" id="KW-0472">Membrane</keyword>
<gene>
    <name evidence="6" type="ORF">H9791_09640</name>
</gene>
<dbReference type="InterPro" id="IPR001173">
    <property type="entry name" value="Glyco_trans_2-like"/>
</dbReference>
<proteinExistence type="inferred from homology"/>
<organism evidence="6 7">
    <name type="scientific">Candidatus Bacteroides intestinipullorum</name>
    <dbReference type="NCBI Taxonomy" id="2838471"/>
    <lineage>
        <taxon>Bacteria</taxon>
        <taxon>Pseudomonadati</taxon>
        <taxon>Bacteroidota</taxon>
        <taxon>Bacteroidia</taxon>
        <taxon>Bacteroidales</taxon>
        <taxon>Bacteroidaceae</taxon>
        <taxon>Bacteroides</taxon>
    </lineage>
</organism>
<comment type="similarity">
    <text evidence="1">Belongs to the glycosyltransferase 2 family.</text>
</comment>
<keyword evidence="4" id="KW-1133">Transmembrane helix</keyword>
<evidence type="ECO:0000256" key="3">
    <source>
        <dbReference type="ARBA" id="ARBA00022679"/>
    </source>
</evidence>
<dbReference type="CDD" id="cd06423">
    <property type="entry name" value="CESA_like"/>
    <property type="match status" value="1"/>
</dbReference>
<evidence type="ECO:0000256" key="4">
    <source>
        <dbReference type="SAM" id="Phobius"/>
    </source>
</evidence>
<keyword evidence="4" id="KW-0812">Transmembrane</keyword>
<feature type="transmembrane region" description="Helical" evidence="4">
    <location>
        <begin position="386"/>
        <end position="403"/>
    </location>
</feature>
<name>A0A9E2KI85_9BACE</name>